<evidence type="ECO:0000256" key="1">
    <source>
        <dbReference type="SAM" id="Phobius"/>
    </source>
</evidence>
<feature type="transmembrane region" description="Helical" evidence="1">
    <location>
        <begin position="82"/>
        <end position="103"/>
    </location>
</feature>
<feature type="transmembrane region" description="Helical" evidence="1">
    <location>
        <begin position="48"/>
        <end position="70"/>
    </location>
</feature>
<dbReference type="InParanoid" id="E4XR70"/>
<reference evidence="2" key="1">
    <citation type="journal article" date="2010" name="Science">
        <title>Plasticity of animal genome architecture unmasked by rapid evolution of a pelagic tunicate.</title>
        <authorList>
            <person name="Denoeud F."/>
            <person name="Henriet S."/>
            <person name="Mungpakdee S."/>
            <person name="Aury J.M."/>
            <person name="Da Silva C."/>
            <person name="Brinkmann H."/>
            <person name="Mikhaleva J."/>
            <person name="Olsen L.C."/>
            <person name="Jubin C."/>
            <person name="Canestro C."/>
            <person name="Bouquet J.M."/>
            <person name="Danks G."/>
            <person name="Poulain J."/>
            <person name="Campsteijn C."/>
            <person name="Adamski M."/>
            <person name="Cross I."/>
            <person name="Yadetie F."/>
            <person name="Muffato M."/>
            <person name="Louis A."/>
            <person name="Butcher S."/>
            <person name="Tsagkogeorga G."/>
            <person name="Konrad A."/>
            <person name="Singh S."/>
            <person name="Jensen M.F."/>
            <person name="Cong E.H."/>
            <person name="Eikeseth-Otteraa H."/>
            <person name="Noel B."/>
            <person name="Anthouard V."/>
            <person name="Porcel B.M."/>
            <person name="Kachouri-Lafond R."/>
            <person name="Nishino A."/>
            <person name="Ugolini M."/>
            <person name="Chourrout P."/>
            <person name="Nishida H."/>
            <person name="Aasland R."/>
            <person name="Huzurbazar S."/>
            <person name="Westhof E."/>
            <person name="Delsuc F."/>
            <person name="Lehrach H."/>
            <person name="Reinhardt R."/>
            <person name="Weissenbach J."/>
            <person name="Roy S.W."/>
            <person name="Artiguenave F."/>
            <person name="Postlethwait J.H."/>
            <person name="Manak J.R."/>
            <person name="Thompson E.M."/>
            <person name="Jaillon O."/>
            <person name="Du Pasquier L."/>
            <person name="Boudinot P."/>
            <person name="Liberles D.A."/>
            <person name="Volff J.N."/>
            <person name="Philippe H."/>
            <person name="Lenhard B."/>
            <person name="Roest Crollius H."/>
            <person name="Wincker P."/>
            <person name="Chourrout D."/>
        </authorList>
    </citation>
    <scope>NUCLEOTIDE SEQUENCE [LARGE SCALE GENOMIC DNA]</scope>
</reference>
<name>E4XR70_OIKDI</name>
<sequence>MATCNLTEILTGCSTSNTSLGDYYFTTSFPLAPVFSALTYSSDGDRKMYIGILFALSLFAAMLDAMRQFLTDFLCDRHDCVLLHLTHSFLDTVVFALKLVIALCLKDVSLLSALAVWLGWLTGDTIYSIFGLWESKTRGMFILPPPLAKPNQRTPEIVRLQPGNASAQEDEEVFDDVEPYDFDSVKSFTFQRNHVYSFAEQEDVTNGAPKLRLSTFNPEEAYSWETIAE</sequence>
<dbReference type="EMBL" id="FN653114">
    <property type="protein sequence ID" value="CBY25146.1"/>
    <property type="molecule type" value="Genomic_DNA"/>
</dbReference>
<dbReference type="Proteomes" id="UP000001307">
    <property type="component" value="Unassembled WGS sequence"/>
</dbReference>
<dbReference type="OrthoDB" id="10509441at2759"/>
<organism evidence="2">
    <name type="scientific">Oikopleura dioica</name>
    <name type="common">Tunicate</name>
    <dbReference type="NCBI Taxonomy" id="34765"/>
    <lineage>
        <taxon>Eukaryota</taxon>
        <taxon>Metazoa</taxon>
        <taxon>Chordata</taxon>
        <taxon>Tunicata</taxon>
        <taxon>Appendicularia</taxon>
        <taxon>Copelata</taxon>
        <taxon>Oikopleuridae</taxon>
        <taxon>Oikopleura</taxon>
    </lineage>
</organism>
<keyword evidence="1" id="KW-0812">Transmembrane</keyword>
<protein>
    <submittedName>
        <fullName evidence="2">Uncharacterized protein</fullName>
    </submittedName>
</protein>
<evidence type="ECO:0000313" key="2">
    <source>
        <dbReference type="EMBL" id="CBY25146.1"/>
    </source>
</evidence>
<evidence type="ECO:0000313" key="3">
    <source>
        <dbReference type="Proteomes" id="UP000001307"/>
    </source>
</evidence>
<feature type="transmembrane region" description="Helical" evidence="1">
    <location>
        <begin position="109"/>
        <end position="133"/>
    </location>
</feature>
<proteinExistence type="predicted"/>
<accession>E4XR70</accession>
<gene>
    <name evidence="2" type="ORF">GSOID_T00018189001</name>
</gene>
<keyword evidence="3" id="KW-1185">Reference proteome</keyword>
<dbReference type="AlphaFoldDB" id="E4XR70"/>
<keyword evidence="1" id="KW-0472">Membrane</keyword>
<keyword evidence="1" id="KW-1133">Transmembrane helix</keyword>